<sequence length="543" mass="58942">MTVGIHSAWGGGKSTALNLIDAQLSRVGHVVVVRVDPWEFENTDDVRGTLIAQVLNELQHRVEQDETELEVREKALVKLNDLRRRIAWGRVAQVLLTSAVTLSPNLPDLVDALTPKPKETAEGGEGPQGMAGFRDQFSSLMKEVKGITKVVVLVDDLDRCLPPTIMGTLEAIKLFLSVKKMAFVIAADEDLIRAAIDVQIQGAAKGGFAKLYTEKIVQLPISLPLLSVEQAEAYIALLLCRNASELTGQQLTEVIAACNERRQAGTAPYVVAGDGTRPGPSARHLVLAASIARGLSADVWRSPRAIKRFLNAFAVRNHLAYAAGAGLTVDVLLKLYLLELRYLSEFQLLTQLSAGERAALVTSWEEWARGEAPKPPEGVGEATRLWAATEPYLAGRGSEIERYLSVAATLHSDVRFGGAINARQLELIEQLSHASDSTRAAALEDLAALEVDEQAVIINGLYEQLTRVNDPDHVIHSLTTIASKLPMHADAIGRTFRLPAVLTILQVHHAPYLMALPDVLRHIMHADGVDPDLVSAAHAELGE</sequence>
<name>A0ABV3GZL3_9ACTN</name>
<evidence type="ECO:0000259" key="1">
    <source>
        <dbReference type="Pfam" id="PF07693"/>
    </source>
</evidence>
<dbReference type="PANTHER" id="PTHR22674:SF6">
    <property type="entry name" value="NTPASE KAP FAMILY P-LOOP DOMAIN-CONTAINING PROTEIN 1"/>
    <property type="match status" value="1"/>
</dbReference>
<dbReference type="InterPro" id="IPR052754">
    <property type="entry name" value="NTPase_KAP_P-loop"/>
</dbReference>
<evidence type="ECO:0000313" key="2">
    <source>
        <dbReference type="EMBL" id="MEV4285494.1"/>
    </source>
</evidence>
<dbReference type="RefSeq" id="WP_364446101.1">
    <property type="nucleotide sequence ID" value="NZ_JBFARM010000002.1"/>
</dbReference>
<feature type="domain" description="KAP NTPase" evidence="1">
    <location>
        <begin position="2"/>
        <end position="318"/>
    </location>
</feature>
<dbReference type="PANTHER" id="PTHR22674">
    <property type="entry name" value="NTPASE, KAP FAMILY P-LOOP DOMAIN-CONTAINING 1"/>
    <property type="match status" value="1"/>
</dbReference>
<organism evidence="2 3">
    <name type="scientific">Nonomuraea bangladeshensis</name>
    <dbReference type="NCBI Taxonomy" id="404385"/>
    <lineage>
        <taxon>Bacteria</taxon>
        <taxon>Bacillati</taxon>
        <taxon>Actinomycetota</taxon>
        <taxon>Actinomycetes</taxon>
        <taxon>Streptosporangiales</taxon>
        <taxon>Streptosporangiaceae</taxon>
        <taxon>Nonomuraea</taxon>
    </lineage>
</organism>
<evidence type="ECO:0000313" key="3">
    <source>
        <dbReference type="Proteomes" id="UP001552427"/>
    </source>
</evidence>
<keyword evidence="3" id="KW-1185">Reference proteome</keyword>
<dbReference type="Pfam" id="PF07693">
    <property type="entry name" value="KAP_NTPase"/>
    <property type="match status" value="1"/>
</dbReference>
<gene>
    <name evidence="2" type="ORF">AB0K40_08300</name>
</gene>
<proteinExistence type="predicted"/>
<protein>
    <submittedName>
        <fullName evidence="2">P-loop NTPase fold protein</fullName>
    </submittedName>
</protein>
<dbReference type="EMBL" id="JBFARM010000002">
    <property type="protein sequence ID" value="MEV4285494.1"/>
    <property type="molecule type" value="Genomic_DNA"/>
</dbReference>
<reference evidence="2 3" key="1">
    <citation type="submission" date="2024-06" db="EMBL/GenBank/DDBJ databases">
        <title>The Natural Products Discovery Center: Release of the First 8490 Sequenced Strains for Exploring Actinobacteria Biosynthetic Diversity.</title>
        <authorList>
            <person name="Kalkreuter E."/>
            <person name="Kautsar S.A."/>
            <person name="Yang D."/>
            <person name="Bader C.D."/>
            <person name="Teijaro C.N."/>
            <person name="Fluegel L."/>
            <person name="Davis C.M."/>
            <person name="Simpson J.R."/>
            <person name="Lauterbach L."/>
            <person name="Steele A.D."/>
            <person name="Gui C."/>
            <person name="Meng S."/>
            <person name="Li G."/>
            <person name="Viehrig K."/>
            <person name="Ye F."/>
            <person name="Su P."/>
            <person name="Kiefer A.F."/>
            <person name="Nichols A."/>
            <person name="Cepeda A.J."/>
            <person name="Yan W."/>
            <person name="Fan B."/>
            <person name="Jiang Y."/>
            <person name="Adhikari A."/>
            <person name="Zheng C.-J."/>
            <person name="Schuster L."/>
            <person name="Cowan T.M."/>
            <person name="Smanski M.J."/>
            <person name="Chevrette M.G."/>
            <person name="De Carvalho L.P.S."/>
            <person name="Shen B."/>
        </authorList>
    </citation>
    <scope>NUCLEOTIDE SEQUENCE [LARGE SCALE GENOMIC DNA]</scope>
    <source>
        <strain evidence="2 3">NPDC049574</strain>
    </source>
</reference>
<dbReference type="InterPro" id="IPR011646">
    <property type="entry name" value="KAP_P-loop"/>
</dbReference>
<comment type="caution">
    <text evidence="2">The sequence shown here is derived from an EMBL/GenBank/DDBJ whole genome shotgun (WGS) entry which is preliminary data.</text>
</comment>
<accession>A0ABV3GZL3</accession>
<dbReference type="Proteomes" id="UP001552427">
    <property type="component" value="Unassembled WGS sequence"/>
</dbReference>